<reference evidence="3 4" key="1">
    <citation type="journal article" date="2019" name="Nat. Microbiol.">
        <title>Wide diversity of methane and short-chain alkane metabolisms in uncultured archaea.</title>
        <authorList>
            <person name="Borrel G."/>
            <person name="Adam P.S."/>
            <person name="McKay L.J."/>
            <person name="Chen L.X."/>
            <person name="Sierra-Garcia I.N."/>
            <person name="Sieber C.M."/>
            <person name="Letourneur Q."/>
            <person name="Ghozlane A."/>
            <person name="Andersen G.L."/>
            <person name="Li W.J."/>
            <person name="Hallam S.J."/>
            <person name="Muyzer G."/>
            <person name="de Oliveira V.M."/>
            <person name="Inskeep W.P."/>
            <person name="Banfield J.F."/>
            <person name="Gribaldo S."/>
        </authorList>
    </citation>
    <scope>NUCLEOTIDE SEQUENCE [LARGE SCALE GENOMIC DNA]</scope>
    <source>
        <strain evidence="3">NM1a</strain>
    </source>
</reference>
<comment type="caution">
    <text evidence="3">The sequence shown here is derived from an EMBL/GenBank/DDBJ whole genome shotgun (WGS) entry which is preliminary data.</text>
</comment>
<dbReference type="InterPro" id="IPR017552">
    <property type="entry name" value="PHI/rmpB"/>
</dbReference>
<dbReference type="NCBIfam" id="TIGR03127">
    <property type="entry name" value="RuMP_HxlB"/>
    <property type="match status" value="1"/>
</dbReference>
<dbReference type="InterPro" id="IPR001347">
    <property type="entry name" value="SIS_dom"/>
</dbReference>
<sequence>MSEIYKESVKVIIRVINDTVEQIDKNDVENLENAILTASKVFLIGLGRSGLVAKGFAMRLMHIGIDTYVVMETITPAASNKDLLIVISSSGNKGSLIEITKLAKKVGMTVVSITSNPDSLIGNLSDKVVFIPKVANSCSLAPLNTFFEDTVMVFTDGVIAELMNKMGKTESDMKKRHSILE</sequence>
<organism evidence="3 4">
    <name type="scientific">Methanoliparum thermophilum</name>
    <dbReference type="NCBI Taxonomy" id="2491083"/>
    <lineage>
        <taxon>Archaea</taxon>
        <taxon>Methanobacteriati</taxon>
        <taxon>Methanobacteriota</taxon>
        <taxon>Candidatus Methanoliparia</taxon>
        <taxon>Candidatus Methanoliparales</taxon>
        <taxon>Candidatus Methanoliparaceae</taxon>
        <taxon>Candidatus Methanoliparum</taxon>
    </lineage>
</organism>
<evidence type="ECO:0000313" key="3">
    <source>
        <dbReference type="EMBL" id="RZN63811.1"/>
    </source>
</evidence>
<dbReference type="PANTHER" id="PTHR43443">
    <property type="entry name" value="3-HEXULOSE-6-PHOSPHATE ISOMERASE"/>
    <property type="match status" value="1"/>
</dbReference>
<dbReference type="AlphaFoldDB" id="A0A520KQH0"/>
<dbReference type="PROSITE" id="PS51464">
    <property type="entry name" value="SIS"/>
    <property type="match status" value="1"/>
</dbReference>
<dbReference type="SUPFAM" id="SSF53697">
    <property type="entry name" value="SIS domain"/>
    <property type="match status" value="1"/>
</dbReference>
<dbReference type="GO" id="GO:0097367">
    <property type="term" value="F:carbohydrate derivative binding"/>
    <property type="evidence" value="ECO:0007669"/>
    <property type="project" value="InterPro"/>
</dbReference>
<feature type="domain" description="SIS" evidence="2">
    <location>
        <begin position="31"/>
        <end position="168"/>
    </location>
</feature>
<dbReference type="GO" id="GO:1901135">
    <property type="term" value="P:carbohydrate derivative metabolic process"/>
    <property type="evidence" value="ECO:0007669"/>
    <property type="project" value="InterPro"/>
</dbReference>
<dbReference type="Proteomes" id="UP000317158">
    <property type="component" value="Unassembled WGS sequence"/>
</dbReference>
<evidence type="ECO:0000313" key="4">
    <source>
        <dbReference type="Proteomes" id="UP000317158"/>
    </source>
</evidence>
<dbReference type="EMBL" id="RXIF01000012">
    <property type="protein sequence ID" value="RZN63811.1"/>
    <property type="molecule type" value="Genomic_DNA"/>
</dbReference>
<evidence type="ECO:0000259" key="2">
    <source>
        <dbReference type="PROSITE" id="PS51464"/>
    </source>
</evidence>
<dbReference type="InterPro" id="IPR046348">
    <property type="entry name" value="SIS_dom_sf"/>
</dbReference>
<evidence type="ECO:0000256" key="1">
    <source>
        <dbReference type="ARBA" id="ARBA00009235"/>
    </source>
</evidence>
<gene>
    <name evidence="3" type="ORF">EF806_06125</name>
</gene>
<proteinExistence type="inferred from homology"/>
<dbReference type="CDD" id="cd05005">
    <property type="entry name" value="SIS_PHI"/>
    <property type="match status" value="1"/>
</dbReference>
<name>A0A520KQH0_METT2</name>
<dbReference type="Gene3D" id="3.40.50.10490">
    <property type="entry name" value="Glucose-6-phosphate isomerase like protein, domain 1"/>
    <property type="match status" value="1"/>
</dbReference>
<protein>
    <submittedName>
        <fullName evidence="3">SIS domain-containing protein</fullName>
    </submittedName>
</protein>
<comment type="similarity">
    <text evidence="1">Belongs to the SIS family. PHI subfamily.</text>
</comment>
<accession>A0A520KQH0</accession>
<dbReference type="Pfam" id="PF01380">
    <property type="entry name" value="SIS"/>
    <property type="match status" value="1"/>
</dbReference>
<dbReference type="GO" id="GO:0016853">
    <property type="term" value="F:isomerase activity"/>
    <property type="evidence" value="ECO:0007669"/>
    <property type="project" value="InterPro"/>
</dbReference>
<dbReference type="PANTHER" id="PTHR43443:SF1">
    <property type="entry name" value="3-HEXULOSE-6-PHOSPHATE ISOMERASE"/>
    <property type="match status" value="1"/>
</dbReference>